<comment type="caution">
    <text evidence="2">The sequence shown here is derived from an EMBL/GenBank/DDBJ whole genome shotgun (WGS) entry which is preliminary data.</text>
</comment>
<dbReference type="EMBL" id="JACHOR010000001">
    <property type="protein sequence ID" value="MBB5745248.1"/>
    <property type="molecule type" value="Genomic_DNA"/>
</dbReference>
<protein>
    <recommendedName>
        <fullName evidence="1">Phasin domain-containing protein</fullName>
    </recommendedName>
</protein>
<accession>A0A7W9CH28</accession>
<name>A0A7W9CH28_9CAUL</name>
<reference evidence="2 3" key="1">
    <citation type="submission" date="2020-08" db="EMBL/GenBank/DDBJ databases">
        <title>Genomic Encyclopedia of Type Strains, Phase IV (KMG-IV): sequencing the most valuable type-strain genomes for metagenomic binning, comparative biology and taxonomic classification.</title>
        <authorList>
            <person name="Goeker M."/>
        </authorList>
    </citation>
    <scope>NUCLEOTIDE SEQUENCE [LARGE SCALE GENOMIC DNA]</scope>
    <source>
        <strain evidence="2 3">DSM 4737</strain>
    </source>
</reference>
<dbReference type="AlphaFoldDB" id="A0A7W9CH28"/>
<dbReference type="RefSeq" id="WP_246347652.1">
    <property type="nucleotide sequence ID" value="NZ_JACHOR010000001.1"/>
</dbReference>
<organism evidence="2 3">
    <name type="scientific">Brevundimonas variabilis</name>
    <dbReference type="NCBI Taxonomy" id="74312"/>
    <lineage>
        <taxon>Bacteria</taxon>
        <taxon>Pseudomonadati</taxon>
        <taxon>Pseudomonadota</taxon>
        <taxon>Alphaproteobacteria</taxon>
        <taxon>Caulobacterales</taxon>
        <taxon>Caulobacteraceae</taxon>
        <taxon>Brevundimonas</taxon>
    </lineage>
</organism>
<sequence>MTQFSKALRDSQQMTSNAHSAALSALNGGEMMKAASDVIAARLEIMAAGLANPGQADLTEMSLMSSEKVEALSASAATLSSNMGELGGRLSRNAMEELALASRAASSMATAGTPAGVAQVQFNYAVGWWSRAASQMLTLNTEMLKAQADAMKPIHATAVANAKRLKR</sequence>
<dbReference type="InterPro" id="IPR018968">
    <property type="entry name" value="Phasin"/>
</dbReference>
<dbReference type="Pfam" id="PF09361">
    <property type="entry name" value="Phasin_2"/>
    <property type="match status" value="1"/>
</dbReference>
<evidence type="ECO:0000259" key="1">
    <source>
        <dbReference type="Pfam" id="PF09361"/>
    </source>
</evidence>
<dbReference type="Proteomes" id="UP000545037">
    <property type="component" value="Unassembled WGS sequence"/>
</dbReference>
<evidence type="ECO:0000313" key="2">
    <source>
        <dbReference type="EMBL" id="MBB5745248.1"/>
    </source>
</evidence>
<feature type="domain" description="Phasin" evidence="1">
    <location>
        <begin position="61"/>
        <end position="156"/>
    </location>
</feature>
<gene>
    <name evidence="2" type="ORF">GGR13_000820</name>
</gene>
<proteinExistence type="predicted"/>
<evidence type="ECO:0000313" key="3">
    <source>
        <dbReference type="Proteomes" id="UP000545037"/>
    </source>
</evidence>
<keyword evidence="3" id="KW-1185">Reference proteome</keyword>